<evidence type="ECO:0000313" key="2">
    <source>
        <dbReference type="Proteomes" id="UP000310168"/>
    </source>
</evidence>
<dbReference type="EMBL" id="SJDU01000368">
    <property type="protein sequence ID" value="TKZ30184.1"/>
    <property type="molecule type" value="Genomic_DNA"/>
</dbReference>
<sequence length="255" mass="28711">MKKISFDIAPAYIKGLETVTPLLSTFGETLSKGITSVIDFFTAFASSEDKGAFLKDKAGGLVSMAGEGLKTVWDGVTDYLKTKWDEVVQFFKDKWGEFTKSITGKFQEIGTNIKIALSPTTDIFKYANPFGEKPKNWLGKSYITDPTESMYTKMWNEIKKDYSFMTKQGEFYDPNTHTQDDLRINDGIITKNGQVIKTDPQDYIFAMKQPQKLASSGAGGGTYNININANIRNDSDIRKMKNELEKLIKSFNSKR</sequence>
<organism evidence="1 2">
    <name type="scientific">Brachyspira catarrhinii</name>
    <dbReference type="NCBI Taxonomy" id="2528966"/>
    <lineage>
        <taxon>Bacteria</taxon>
        <taxon>Pseudomonadati</taxon>
        <taxon>Spirochaetota</taxon>
        <taxon>Spirochaetia</taxon>
        <taxon>Brachyspirales</taxon>
        <taxon>Brachyspiraceae</taxon>
        <taxon>Brachyspira</taxon>
    </lineage>
</organism>
<dbReference type="Proteomes" id="UP000310168">
    <property type="component" value="Unassembled WGS sequence"/>
</dbReference>
<proteinExistence type="predicted"/>
<gene>
    <name evidence="1" type="ORF">EZH24_10575</name>
</gene>
<reference evidence="1 2" key="1">
    <citation type="journal article" date="2019" name="Anaerobe">
        <title>Brachyspira catarrhinii sp. nov., an anaerobic intestinal spirochaete isolated from vervet monkeys may have been misidentified as Brachyspira aalborgi in previous studies.</title>
        <authorList>
            <person name="Phillips N.D."/>
            <person name="La T."/>
            <person name="Hampson D.J."/>
        </authorList>
    </citation>
    <scope>NUCLEOTIDE SEQUENCE [LARGE SCALE GENOMIC DNA]</scope>
    <source>
        <strain evidence="1 2">Z12</strain>
    </source>
</reference>
<keyword evidence="2" id="KW-1185">Reference proteome</keyword>
<evidence type="ECO:0000313" key="1">
    <source>
        <dbReference type="EMBL" id="TKZ30184.1"/>
    </source>
</evidence>
<name>A0ABY2TP86_9SPIR</name>
<evidence type="ECO:0008006" key="3">
    <source>
        <dbReference type="Google" id="ProtNLM"/>
    </source>
</evidence>
<accession>A0ABY2TP86</accession>
<comment type="caution">
    <text evidence="1">The sequence shown here is derived from an EMBL/GenBank/DDBJ whole genome shotgun (WGS) entry which is preliminary data.</text>
</comment>
<protein>
    <recommendedName>
        <fullName evidence="3">Phage tail tape measure protein</fullName>
    </recommendedName>
</protein>